<reference evidence="1 2" key="1">
    <citation type="journal article" date="2021" name="Hortic Res">
        <title>High-quality reference genome and annotation aids understanding of berry development for evergreen blueberry (Vaccinium darrowii).</title>
        <authorList>
            <person name="Yu J."/>
            <person name="Hulse-Kemp A.M."/>
            <person name="Babiker E."/>
            <person name="Staton M."/>
        </authorList>
    </citation>
    <scope>NUCLEOTIDE SEQUENCE [LARGE SCALE GENOMIC DNA]</scope>
    <source>
        <strain evidence="2">cv. NJ 8807/NJ 8810</strain>
        <tissue evidence="1">Young leaf</tissue>
    </source>
</reference>
<protein>
    <submittedName>
        <fullName evidence="1">Uncharacterized protein</fullName>
    </submittedName>
</protein>
<name>A0ACB7XGW5_9ERIC</name>
<organism evidence="1 2">
    <name type="scientific">Vaccinium darrowii</name>
    <dbReference type="NCBI Taxonomy" id="229202"/>
    <lineage>
        <taxon>Eukaryota</taxon>
        <taxon>Viridiplantae</taxon>
        <taxon>Streptophyta</taxon>
        <taxon>Embryophyta</taxon>
        <taxon>Tracheophyta</taxon>
        <taxon>Spermatophyta</taxon>
        <taxon>Magnoliopsida</taxon>
        <taxon>eudicotyledons</taxon>
        <taxon>Gunneridae</taxon>
        <taxon>Pentapetalae</taxon>
        <taxon>asterids</taxon>
        <taxon>Ericales</taxon>
        <taxon>Ericaceae</taxon>
        <taxon>Vaccinioideae</taxon>
        <taxon>Vaccinieae</taxon>
        <taxon>Vaccinium</taxon>
    </lineage>
</organism>
<gene>
    <name evidence="1" type="ORF">Vadar_006255</name>
</gene>
<comment type="caution">
    <text evidence="1">The sequence shown here is derived from an EMBL/GenBank/DDBJ whole genome shotgun (WGS) entry which is preliminary data.</text>
</comment>
<proteinExistence type="predicted"/>
<keyword evidence="2" id="KW-1185">Reference proteome</keyword>
<evidence type="ECO:0000313" key="1">
    <source>
        <dbReference type="EMBL" id="KAH7839611.1"/>
    </source>
</evidence>
<dbReference type="EMBL" id="CM037160">
    <property type="protein sequence ID" value="KAH7839611.1"/>
    <property type="molecule type" value="Genomic_DNA"/>
</dbReference>
<accession>A0ACB7XGW5</accession>
<evidence type="ECO:0000313" key="2">
    <source>
        <dbReference type="Proteomes" id="UP000828048"/>
    </source>
</evidence>
<sequence length="232" mass="26093">MENSHSDGKPPMTAVASGPETITNVSPPPLSSPSNSTCLPVQNPINEPRMTKKRSIAYVDDDDSSDGKKGKRHLPDEEEEEEPYMARDFTKEEKWIYNKVAMESENFDCVDVPYEVFCPGLLYPVHIDQLPDDLLEMYVDMAKLALTGYNKQRDTSFQCVKVIKATTRLAGRMLYHITFQAKDDVAGSTQNFQTTVSNFNGEDRVDLCRFEQKPKPLEGAWAILLSGMCTDP</sequence>
<dbReference type="Proteomes" id="UP000828048">
    <property type="component" value="Chromosome 10"/>
</dbReference>